<reference evidence="1 2" key="1">
    <citation type="journal article" date="2014" name="Nat. Commun.">
        <title>Molecular traces of alternative social organization in a termite genome.</title>
        <authorList>
            <person name="Terrapon N."/>
            <person name="Li C."/>
            <person name="Robertson H.M."/>
            <person name="Ji L."/>
            <person name="Meng X."/>
            <person name="Booth W."/>
            <person name="Chen Z."/>
            <person name="Childers C.P."/>
            <person name="Glastad K.M."/>
            <person name="Gokhale K."/>
            <person name="Gowin J."/>
            <person name="Gronenberg W."/>
            <person name="Hermansen R.A."/>
            <person name="Hu H."/>
            <person name="Hunt B.G."/>
            <person name="Huylmans A.K."/>
            <person name="Khalil S.M."/>
            <person name="Mitchell R.D."/>
            <person name="Munoz-Torres M.C."/>
            <person name="Mustard J.A."/>
            <person name="Pan H."/>
            <person name="Reese J.T."/>
            <person name="Scharf M.E."/>
            <person name="Sun F."/>
            <person name="Vogel H."/>
            <person name="Xiao J."/>
            <person name="Yang W."/>
            <person name="Yang Z."/>
            <person name="Yang Z."/>
            <person name="Zhou J."/>
            <person name="Zhu J."/>
            <person name="Brent C.S."/>
            <person name="Elsik C.G."/>
            <person name="Goodisman M.A."/>
            <person name="Liberles D.A."/>
            <person name="Roe R.M."/>
            <person name="Vargo E.L."/>
            <person name="Vilcinskas A."/>
            <person name="Wang J."/>
            <person name="Bornberg-Bauer E."/>
            <person name="Korb J."/>
            <person name="Zhang G."/>
            <person name="Liebig J."/>
        </authorList>
    </citation>
    <scope>NUCLEOTIDE SEQUENCE [LARGE SCALE GENOMIC DNA]</scope>
    <source>
        <tissue evidence="1">Whole organism</tissue>
    </source>
</reference>
<name>A0A067QJV9_ZOONE</name>
<gene>
    <name evidence="1" type="ORF">L798_01610</name>
</gene>
<dbReference type="Proteomes" id="UP000027135">
    <property type="component" value="Unassembled WGS sequence"/>
</dbReference>
<dbReference type="EMBL" id="KK853387">
    <property type="protein sequence ID" value="KDR07956.1"/>
    <property type="molecule type" value="Genomic_DNA"/>
</dbReference>
<accession>A0A067QJV9</accession>
<dbReference type="InParanoid" id="A0A067QJV9"/>
<dbReference type="AlphaFoldDB" id="A0A067QJV9"/>
<evidence type="ECO:0000313" key="1">
    <source>
        <dbReference type="EMBL" id="KDR07956.1"/>
    </source>
</evidence>
<organism evidence="1 2">
    <name type="scientific">Zootermopsis nevadensis</name>
    <name type="common">Dampwood termite</name>
    <dbReference type="NCBI Taxonomy" id="136037"/>
    <lineage>
        <taxon>Eukaryota</taxon>
        <taxon>Metazoa</taxon>
        <taxon>Ecdysozoa</taxon>
        <taxon>Arthropoda</taxon>
        <taxon>Hexapoda</taxon>
        <taxon>Insecta</taxon>
        <taxon>Pterygota</taxon>
        <taxon>Neoptera</taxon>
        <taxon>Polyneoptera</taxon>
        <taxon>Dictyoptera</taxon>
        <taxon>Blattodea</taxon>
        <taxon>Blattoidea</taxon>
        <taxon>Termitoidae</taxon>
        <taxon>Termopsidae</taxon>
        <taxon>Zootermopsis</taxon>
    </lineage>
</organism>
<sequence>MKSYLFLFSESSALIKSAKSFQSPAKNLLEDTVPSFCNSDVFIFTLGIVTALMTDPFCKEAGLERIMAKTEKEKLETLDCQTAHKKCECLRRRKKKTKTYTHFTHVILKMNRLCPKIHGQYSQQSSSTAKVQNLLASEIDALTHQEVC</sequence>
<keyword evidence="2" id="KW-1185">Reference proteome</keyword>
<protein>
    <submittedName>
        <fullName evidence="1">Uncharacterized protein</fullName>
    </submittedName>
</protein>
<evidence type="ECO:0000313" key="2">
    <source>
        <dbReference type="Proteomes" id="UP000027135"/>
    </source>
</evidence>
<proteinExistence type="predicted"/>